<evidence type="ECO:0000313" key="7">
    <source>
        <dbReference type="EMBL" id="QJR35817.1"/>
    </source>
</evidence>
<feature type="chain" id="PRO_5026701289" evidence="5">
    <location>
        <begin position="26"/>
        <end position="157"/>
    </location>
</feature>
<dbReference type="InterPro" id="IPR036909">
    <property type="entry name" value="Cyt_c-like_dom_sf"/>
</dbReference>
<dbReference type="AlphaFoldDB" id="A0A6M4IQT0"/>
<dbReference type="KEGG" id="ggr:HKW67_09995"/>
<proteinExistence type="predicted"/>
<evidence type="ECO:0000256" key="4">
    <source>
        <dbReference type="PROSITE-ProRule" id="PRU00433"/>
    </source>
</evidence>
<name>A0A6M4IQT0_9BACT</name>
<dbReference type="EMBL" id="CP053085">
    <property type="protein sequence ID" value="QJR35817.1"/>
    <property type="molecule type" value="Genomic_DNA"/>
</dbReference>
<organism evidence="7 8">
    <name type="scientific">Gemmatimonas groenlandica</name>
    <dbReference type="NCBI Taxonomy" id="2732249"/>
    <lineage>
        <taxon>Bacteria</taxon>
        <taxon>Pseudomonadati</taxon>
        <taxon>Gemmatimonadota</taxon>
        <taxon>Gemmatimonadia</taxon>
        <taxon>Gemmatimonadales</taxon>
        <taxon>Gemmatimonadaceae</taxon>
        <taxon>Gemmatimonas</taxon>
    </lineage>
</organism>
<evidence type="ECO:0000256" key="3">
    <source>
        <dbReference type="ARBA" id="ARBA00023004"/>
    </source>
</evidence>
<feature type="signal peptide" evidence="5">
    <location>
        <begin position="1"/>
        <end position="25"/>
    </location>
</feature>
<dbReference type="Gene3D" id="1.10.760.10">
    <property type="entry name" value="Cytochrome c-like domain"/>
    <property type="match status" value="1"/>
</dbReference>
<keyword evidence="8" id="KW-1185">Reference proteome</keyword>
<feature type="domain" description="Cytochrome c" evidence="6">
    <location>
        <begin position="52"/>
        <end position="131"/>
    </location>
</feature>
<evidence type="ECO:0000256" key="5">
    <source>
        <dbReference type="SAM" id="SignalP"/>
    </source>
</evidence>
<dbReference type="SUPFAM" id="SSF46626">
    <property type="entry name" value="Cytochrome c"/>
    <property type="match status" value="1"/>
</dbReference>
<dbReference type="RefSeq" id="WP_171225247.1">
    <property type="nucleotide sequence ID" value="NZ_CP053085.1"/>
</dbReference>
<keyword evidence="3 4" id="KW-0408">Iron</keyword>
<evidence type="ECO:0000313" key="8">
    <source>
        <dbReference type="Proteomes" id="UP000500938"/>
    </source>
</evidence>
<dbReference type="GO" id="GO:0046872">
    <property type="term" value="F:metal ion binding"/>
    <property type="evidence" value="ECO:0007669"/>
    <property type="project" value="UniProtKB-KW"/>
</dbReference>
<dbReference type="PROSITE" id="PS51007">
    <property type="entry name" value="CYTC"/>
    <property type="match status" value="1"/>
</dbReference>
<evidence type="ECO:0000256" key="2">
    <source>
        <dbReference type="ARBA" id="ARBA00022723"/>
    </source>
</evidence>
<keyword evidence="2 4" id="KW-0479">Metal-binding</keyword>
<evidence type="ECO:0000256" key="1">
    <source>
        <dbReference type="ARBA" id="ARBA00022617"/>
    </source>
</evidence>
<dbReference type="Proteomes" id="UP000500938">
    <property type="component" value="Chromosome"/>
</dbReference>
<dbReference type="Pfam" id="PF13442">
    <property type="entry name" value="Cytochrome_CBB3"/>
    <property type="match status" value="1"/>
</dbReference>
<gene>
    <name evidence="7" type="ORF">HKW67_09995</name>
</gene>
<keyword evidence="5" id="KW-0732">Signal</keyword>
<evidence type="ECO:0000259" key="6">
    <source>
        <dbReference type="PROSITE" id="PS51007"/>
    </source>
</evidence>
<accession>A0A6M4IQT0</accession>
<sequence>MTRPSVRGRRAVGLLGALIVMPLWAGLAATPDAAAHGRQNERTTWDSVFSATQAGRGETTYKQLCARCHMETLAGGDEAGELTGSAFMSSWNGQTLAELHERIRTTMPTDTPGVYTSQQVTDVIAYMLRFNGFPPGSVELTHTNDALKSIRFVTTKP</sequence>
<dbReference type="GO" id="GO:0009055">
    <property type="term" value="F:electron transfer activity"/>
    <property type="evidence" value="ECO:0007669"/>
    <property type="project" value="InterPro"/>
</dbReference>
<keyword evidence="1 4" id="KW-0349">Heme</keyword>
<protein>
    <submittedName>
        <fullName evidence="7">Cytochrome c</fullName>
    </submittedName>
</protein>
<dbReference type="GO" id="GO:0020037">
    <property type="term" value="F:heme binding"/>
    <property type="evidence" value="ECO:0007669"/>
    <property type="project" value="InterPro"/>
</dbReference>
<reference evidence="7 8" key="1">
    <citation type="submission" date="2020-05" db="EMBL/GenBank/DDBJ databases">
        <title>Complete genome sequence of Gemmatimonas greenlandica TET16.</title>
        <authorList>
            <person name="Zeng Y."/>
        </authorList>
    </citation>
    <scope>NUCLEOTIDE SEQUENCE [LARGE SCALE GENOMIC DNA]</scope>
    <source>
        <strain evidence="7 8">TET16</strain>
    </source>
</reference>
<dbReference type="InterPro" id="IPR009056">
    <property type="entry name" value="Cyt_c-like_dom"/>
</dbReference>